<protein>
    <recommendedName>
        <fullName evidence="3">NPH3 domain-containing protein</fullName>
    </recommendedName>
</protein>
<proteinExistence type="inferred from homology"/>
<dbReference type="AlphaFoldDB" id="S8EIJ0"/>
<feature type="non-terminal residue" evidence="4">
    <location>
        <position position="1"/>
    </location>
</feature>
<dbReference type="UniPathway" id="UPA00143"/>
<keyword evidence="1" id="KW-0833">Ubl conjugation pathway</keyword>
<evidence type="ECO:0000313" key="4">
    <source>
        <dbReference type="EMBL" id="EPS72332.1"/>
    </source>
</evidence>
<dbReference type="OrthoDB" id="624345at2759"/>
<evidence type="ECO:0000256" key="2">
    <source>
        <dbReference type="PROSITE-ProRule" id="PRU00982"/>
    </source>
</evidence>
<dbReference type="InterPro" id="IPR027356">
    <property type="entry name" value="NPH3_dom"/>
</dbReference>
<organism evidence="4 5">
    <name type="scientific">Genlisea aurea</name>
    <dbReference type="NCBI Taxonomy" id="192259"/>
    <lineage>
        <taxon>Eukaryota</taxon>
        <taxon>Viridiplantae</taxon>
        <taxon>Streptophyta</taxon>
        <taxon>Embryophyta</taxon>
        <taxon>Tracheophyta</taxon>
        <taxon>Spermatophyta</taxon>
        <taxon>Magnoliopsida</taxon>
        <taxon>eudicotyledons</taxon>
        <taxon>Gunneridae</taxon>
        <taxon>Pentapetalae</taxon>
        <taxon>asterids</taxon>
        <taxon>lamiids</taxon>
        <taxon>Lamiales</taxon>
        <taxon>Lentibulariaceae</taxon>
        <taxon>Genlisea</taxon>
    </lineage>
</organism>
<dbReference type="Proteomes" id="UP000015453">
    <property type="component" value="Unassembled WGS sequence"/>
</dbReference>
<evidence type="ECO:0000256" key="1">
    <source>
        <dbReference type="ARBA" id="ARBA00022786"/>
    </source>
</evidence>
<comment type="caution">
    <text evidence="4">The sequence shown here is derived from an EMBL/GenBank/DDBJ whole genome shotgun (WGS) entry which is preliminary data.</text>
</comment>
<sequence>LKLLHASIVLECEGDLRRNLMQRISRQLGDATVSDLLFSSPNGEFALYNIDIVHELVQLFKLEDEPTDVSKARVARLVDGYLAEAACDPALPSTQFVNLAELISGFPRSSHDGLYRAIDMYLKEHPDLSKSEKRRICR</sequence>
<feature type="non-terminal residue" evidence="4">
    <location>
        <position position="138"/>
    </location>
</feature>
<evidence type="ECO:0000259" key="3">
    <source>
        <dbReference type="PROSITE" id="PS51649"/>
    </source>
</evidence>
<dbReference type="PROSITE" id="PS51649">
    <property type="entry name" value="NPH3"/>
    <property type="match status" value="1"/>
</dbReference>
<dbReference type="PANTHER" id="PTHR32370">
    <property type="entry name" value="OS12G0117600 PROTEIN"/>
    <property type="match status" value="1"/>
</dbReference>
<dbReference type="InterPro" id="IPR043454">
    <property type="entry name" value="NPH3/RPT2-like"/>
</dbReference>
<dbReference type="GO" id="GO:0016567">
    <property type="term" value="P:protein ubiquitination"/>
    <property type="evidence" value="ECO:0007669"/>
    <property type="project" value="UniProtKB-UniPathway"/>
</dbReference>
<accession>S8EIJ0</accession>
<evidence type="ECO:0000313" key="5">
    <source>
        <dbReference type="Proteomes" id="UP000015453"/>
    </source>
</evidence>
<dbReference type="EMBL" id="AUSU01000877">
    <property type="protein sequence ID" value="EPS72332.1"/>
    <property type="molecule type" value="Genomic_DNA"/>
</dbReference>
<comment type="similarity">
    <text evidence="2">Belongs to the NPH3 family.</text>
</comment>
<keyword evidence="5" id="KW-1185">Reference proteome</keyword>
<gene>
    <name evidence="4" type="ORF">M569_02424</name>
</gene>
<reference evidence="4 5" key="1">
    <citation type="journal article" date="2013" name="BMC Genomics">
        <title>The miniature genome of a carnivorous plant Genlisea aurea contains a low number of genes and short non-coding sequences.</title>
        <authorList>
            <person name="Leushkin E.V."/>
            <person name="Sutormin R.A."/>
            <person name="Nabieva E.R."/>
            <person name="Penin A.A."/>
            <person name="Kondrashov A.S."/>
            <person name="Logacheva M.D."/>
        </authorList>
    </citation>
    <scope>NUCLEOTIDE SEQUENCE [LARGE SCALE GENOMIC DNA]</scope>
</reference>
<feature type="domain" description="NPH3" evidence="3">
    <location>
        <begin position="1"/>
        <end position="138"/>
    </location>
</feature>
<dbReference type="Pfam" id="PF03000">
    <property type="entry name" value="NPH3"/>
    <property type="match status" value="1"/>
</dbReference>
<name>S8EIJ0_9LAMI</name>